<dbReference type="OrthoDB" id="9804559at2"/>
<dbReference type="STRING" id="1576369.SAMN05421753_108112"/>
<accession>A0A1I3HLP9</accession>
<dbReference type="GO" id="GO:0071978">
    <property type="term" value="P:bacterial-type flagellum-dependent swarming motility"/>
    <property type="evidence" value="ECO:0007669"/>
    <property type="project" value="TreeGrafter"/>
</dbReference>
<dbReference type="PANTHER" id="PTHR30435:SF19">
    <property type="entry name" value="FLAGELLAR BASAL-BODY ROD PROTEIN FLGG"/>
    <property type="match status" value="1"/>
</dbReference>
<dbReference type="Pfam" id="PF22692">
    <property type="entry name" value="LlgE_F_G_D1"/>
    <property type="match status" value="1"/>
</dbReference>
<evidence type="ECO:0000256" key="1">
    <source>
        <dbReference type="ARBA" id="ARBA00004117"/>
    </source>
</evidence>
<evidence type="ECO:0000256" key="5">
    <source>
        <dbReference type="SAM" id="MobiDB-lite"/>
    </source>
</evidence>
<dbReference type="RefSeq" id="WP_092050392.1">
    <property type="nucleotide sequence ID" value="NZ_FOQD01000008.1"/>
</dbReference>
<comment type="similarity">
    <text evidence="2 4">Belongs to the flagella basal body rod proteins family.</text>
</comment>
<feature type="domain" description="Flagellar hook protein FlgE/F/G-like D1" evidence="7">
    <location>
        <begin position="159"/>
        <end position="226"/>
    </location>
</feature>
<evidence type="ECO:0000256" key="2">
    <source>
        <dbReference type="ARBA" id="ARBA00009677"/>
    </source>
</evidence>
<evidence type="ECO:0000259" key="6">
    <source>
        <dbReference type="Pfam" id="PF06429"/>
    </source>
</evidence>
<organism evidence="8 9">
    <name type="scientific">Planctomicrobium piriforme</name>
    <dbReference type="NCBI Taxonomy" id="1576369"/>
    <lineage>
        <taxon>Bacteria</taxon>
        <taxon>Pseudomonadati</taxon>
        <taxon>Planctomycetota</taxon>
        <taxon>Planctomycetia</taxon>
        <taxon>Planctomycetales</taxon>
        <taxon>Planctomycetaceae</taxon>
        <taxon>Planctomicrobium</taxon>
    </lineage>
</organism>
<dbReference type="PANTHER" id="PTHR30435">
    <property type="entry name" value="FLAGELLAR PROTEIN"/>
    <property type="match status" value="1"/>
</dbReference>
<dbReference type="Proteomes" id="UP000199518">
    <property type="component" value="Unassembled WGS sequence"/>
</dbReference>
<sequence>MASWANRTGFTAQDRGNPYNRHVLPERDNHDVTSKVEDSLQSTHSLQTDRQESPLGLQKPVWIRHVDQELAVMLSGLYSAGTAMDASARQHDLIAQNLAHAQMPGYRRQMVRHGSFESQYDDEMKSGVAFQALGTNSQDVMTDFTQGALEKTGHNLDVALQGQGFFVVEGPEGPLYTRNGVFQLDDEGRLVTADYLPVQGKGGSITLPPDVSAATIRINGEGKIYAGTTEVGQLDIVNFNDPQKLKLQGVTLYKAPDDMPPEDAEAECLQGTRERSNVSPIQELVDLIAAQRRQEAAQKSMSLLSESIGKHIGSQGGV</sequence>
<name>A0A1I3HLP9_9PLAN</name>
<gene>
    <name evidence="8" type="ORF">SAMN05421753_108112</name>
</gene>
<evidence type="ECO:0000313" key="8">
    <source>
        <dbReference type="EMBL" id="SFI36563.1"/>
    </source>
</evidence>
<dbReference type="Pfam" id="PF06429">
    <property type="entry name" value="Flg_bbr_C"/>
    <property type="match status" value="1"/>
</dbReference>
<dbReference type="InterPro" id="IPR020013">
    <property type="entry name" value="Flagellar_FlgE/F/G"/>
</dbReference>
<keyword evidence="3 4" id="KW-0975">Bacterial flagellum</keyword>
<keyword evidence="8" id="KW-0969">Cilium</keyword>
<dbReference type="InterPro" id="IPR010930">
    <property type="entry name" value="Flg_bb/hook_C_dom"/>
</dbReference>
<comment type="subcellular location">
    <subcellularLocation>
        <location evidence="1 4">Bacterial flagellum basal body</location>
    </subcellularLocation>
</comment>
<feature type="domain" description="Flagellar basal-body/hook protein C-terminal" evidence="6">
    <location>
        <begin position="270"/>
        <end position="303"/>
    </location>
</feature>
<keyword evidence="9" id="KW-1185">Reference proteome</keyword>
<keyword evidence="8" id="KW-0282">Flagellum</keyword>
<dbReference type="InterPro" id="IPR037925">
    <property type="entry name" value="FlgE/F/G-like"/>
</dbReference>
<dbReference type="NCBIfam" id="TIGR03506">
    <property type="entry name" value="FlgEFG_subfam"/>
    <property type="match status" value="1"/>
</dbReference>
<dbReference type="EMBL" id="FOQD01000008">
    <property type="protein sequence ID" value="SFI36563.1"/>
    <property type="molecule type" value="Genomic_DNA"/>
</dbReference>
<evidence type="ECO:0000313" key="9">
    <source>
        <dbReference type="Proteomes" id="UP000199518"/>
    </source>
</evidence>
<feature type="compositionally biased region" description="Basic and acidic residues" evidence="5">
    <location>
        <begin position="23"/>
        <end position="38"/>
    </location>
</feature>
<feature type="compositionally biased region" description="Polar residues" evidence="5">
    <location>
        <begin position="1"/>
        <end position="11"/>
    </location>
</feature>
<dbReference type="GO" id="GO:0009425">
    <property type="term" value="C:bacterial-type flagellum basal body"/>
    <property type="evidence" value="ECO:0007669"/>
    <property type="project" value="UniProtKB-SubCell"/>
</dbReference>
<evidence type="ECO:0000256" key="3">
    <source>
        <dbReference type="ARBA" id="ARBA00023143"/>
    </source>
</evidence>
<evidence type="ECO:0000259" key="7">
    <source>
        <dbReference type="Pfam" id="PF22692"/>
    </source>
</evidence>
<proteinExistence type="inferred from homology"/>
<dbReference type="SUPFAM" id="SSF117143">
    <property type="entry name" value="Flagellar hook protein flgE"/>
    <property type="match status" value="1"/>
</dbReference>
<reference evidence="9" key="1">
    <citation type="submission" date="2016-10" db="EMBL/GenBank/DDBJ databases">
        <authorList>
            <person name="Varghese N."/>
            <person name="Submissions S."/>
        </authorList>
    </citation>
    <scope>NUCLEOTIDE SEQUENCE [LARGE SCALE GENOMIC DNA]</scope>
    <source>
        <strain evidence="9">DSM 26348</strain>
    </source>
</reference>
<dbReference type="AlphaFoldDB" id="A0A1I3HLP9"/>
<keyword evidence="8" id="KW-0966">Cell projection</keyword>
<protein>
    <submittedName>
        <fullName evidence="8">Flagellar basal-body rod protein FlgG</fullName>
    </submittedName>
</protein>
<feature type="region of interest" description="Disordered" evidence="5">
    <location>
        <begin position="1"/>
        <end position="53"/>
    </location>
</feature>
<evidence type="ECO:0000256" key="4">
    <source>
        <dbReference type="RuleBase" id="RU362116"/>
    </source>
</evidence>
<dbReference type="InterPro" id="IPR053967">
    <property type="entry name" value="LlgE_F_G-like_D1"/>
</dbReference>